<evidence type="ECO:0000313" key="2">
    <source>
        <dbReference type="Proteomes" id="UP000501802"/>
    </source>
</evidence>
<accession>A0A6G9AIV2</accession>
<dbReference type="RefSeq" id="WP_167206200.1">
    <property type="nucleotide sequence ID" value="NZ_CP050063.1"/>
</dbReference>
<dbReference type="EMBL" id="CP050063">
    <property type="protein sequence ID" value="QIP12249.1"/>
    <property type="molecule type" value="Genomic_DNA"/>
</dbReference>
<dbReference type="KEGG" id="spib:G8759_06205"/>
<dbReference type="Proteomes" id="UP000501802">
    <property type="component" value="Chromosome"/>
</dbReference>
<protein>
    <submittedName>
        <fullName evidence="1">Uncharacterized protein</fullName>
    </submittedName>
</protein>
<keyword evidence="2" id="KW-1185">Reference proteome</keyword>
<proteinExistence type="predicted"/>
<sequence>MKTVQIYRTGDSCANTSSPVVQNTTPAAKSGVLLIQDYKPRISFILSGGFGDQLANPHQVQAMRESIRAWFMTWIPRWEEQPGSGLTEAIWLYQYLDEFLSDMSMAILEDQAKND</sequence>
<dbReference type="AlphaFoldDB" id="A0A6G9AIV2"/>
<reference evidence="1 2" key="1">
    <citation type="submission" date="2020-03" db="EMBL/GenBank/DDBJ databases">
        <authorList>
            <person name="Kim M.K."/>
        </authorList>
    </citation>
    <scope>NUCLEOTIDE SEQUENCE [LARGE SCALE GENOMIC DNA]</scope>
    <source>
        <strain evidence="1 2">BT328</strain>
    </source>
</reference>
<organism evidence="1 2">
    <name type="scientific">Spirosoma aureum</name>
    <dbReference type="NCBI Taxonomy" id="2692134"/>
    <lineage>
        <taxon>Bacteria</taxon>
        <taxon>Pseudomonadati</taxon>
        <taxon>Bacteroidota</taxon>
        <taxon>Cytophagia</taxon>
        <taxon>Cytophagales</taxon>
        <taxon>Cytophagaceae</taxon>
        <taxon>Spirosoma</taxon>
    </lineage>
</organism>
<gene>
    <name evidence="1" type="ORF">G8759_06205</name>
</gene>
<name>A0A6G9AIV2_9BACT</name>
<evidence type="ECO:0000313" key="1">
    <source>
        <dbReference type="EMBL" id="QIP12249.1"/>
    </source>
</evidence>